<dbReference type="InterPro" id="IPR050272">
    <property type="entry name" value="Isochorismatase-like_hydrls"/>
</dbReference>
<gene>
    <name evidence="3" type="ORF">ANI01nite_27610</name>
</gene>
<dbReference type="Proteomes" id="UP000316242">
    <property type="component" value="Unassembled WGS sequence"/>
</dbReference>
<dbReference type="SUPFAM" id="SSF52499">
    <property type="entry name" value="Isochorismatase-like hydrolases"/>
    <property type="match status" value="1"/>
</dbReference>
<dbReference type="PANTHER" id="PTHR43540">
    <property type="entry name" value="PEROXYUREIDOACRYLATE/UREIDOACRYLATE AMIDOHYDROLASE-RELATED"/>
    <property type="match status" value="1"/>
</dbReference>
<accession>A0ABQ0RP47</accession>
<evidence type="ECO:0000259" key="2">
    <source>
        <dbReference type="Pfam" id="PF00857"/>
    </source>
</evidence>
<sequence length="190" mass="20498">MRNDKTALIVVDMQNGFYDAWWGNTVNYPGCENNVELLLMAWSERKMPIVIVRHDSINPSSPLFSGGPGNALQESVGAVPADLVVAKTVNSSFYGTPDLEQWLRSSRIEHIVVCGIQTNMCVETTARMGGNLGFDVIIPLDATRTFDLAGPDGTVISATALMQATAANLHGGEFAQVLSTQDVLDWLANA</sequence>
<reference evidence="3 4" key="1">
    <citation type="submission" date="2019-06" db="EMBL/GenBank/DDBJ databases">
        <title>Whole genome shotgun sequence of Glutamicibacter nicotianae NBRC 14234.</title>
        <authorList>
            <person name="Hosoyama A."/>
            <person name="Uohara A."/>
            <person name="Ohji S."/>
            <person name="Ichikawa N."/>
        </authorList>
    </citation>
    <scope>NUCLEOTIDE SEQUENCE [LARGE SCALE GENOMIC DNA]</scope>
    <source>
        <strain evidence="3 4">NBRC 14234</strain>
    </source>
</reference>
<dbReference type="EMBL" id="BJNE01000015">
    <property type="protein sequence ID" value="GEC13558.1"/>
    <property type="molecule type" value="Genomic_DNA"/>
</dbReference>
<keyword evidence="1" id="KW-0378">Hydrolase</keyword>
<name>A0ABQ0RP47_GLUNI</name>
<organism evidence="3 4">
    <name type="scientific">Glutamicibacter nicotianae</name>
    <name type="common">Arthrobacter nicotianae</name>
    <dbReference type="NCBI Taxonomy" id="37929"/>
    <lineage>
        <taxon>Bacteria</taxon>
        <taxon>Bacillati</taxon>
        <taxon>Actinomycetota</taxon>
        <taxon>Actinomycetes</taxon>
        <taxon>Micrococcales</taxon>
        <taxon>Micrococcaceae</taxon>
        <taxon>Glutamicibacter</taxon>
    </lineage>
</organism>
<dbReference type="CDD" id="cd01014">
    <property type="entry name" value="nicotinamidase_related"/>
    <property type="match status" value="1"/>
</dbReference>
<dbReference type="InterPro" id="IPR036380">
    <property type="entry name" value="Isochorismatase-like_sf"/>
</dbReference>
<evidence type="ECO:0000313" key="3">
    <source>
        <dbReference type="EMBL" id="GEC13558.1"/>
    </source>
</evidence>
<feature type="domain" description="Isochorismatase-like" evidence="2">
    <location>
        <begin position="6"/>
        <end position="150"/>
    </location>
</feature>
<protein>
    <submittedName>
        <fullName evidence="3">Isochorismatase</fullName>
    </submittedName>
</protein>
<evidence type="ECO:0000313" key="4">
    <source>
        <dbReference type="Proteomes" id="UP000316242"/>
    </source>
</evidence>
<dbReference type="Pfam" id="PF00857">
    <property type="entry name" value="Isochorismatase"/>
    <property type="match status" value="1"/>
</dbReference>
<dbReference type="Gene3D" id="3.40.50.850">
    <property type="entry name" value="Isochorismatase-like"/>
    <property type="match status" value="1"/>
</dbReference>
<proteinExistence type="predicted"/>
<dbReference type="PANTHER" id="PTHR43540:SF1">
    <property type="entry name" value="ISOCHORISMATASE HYDROLASE"/>
    <property type="match status" value="1"/>
</dbReference>
<evidence type="ECO:0000256" key="1">
    <source>
        <dbReference type="ARBA" id="ARBA00022801"/>
    </source>
</evidence>
<dbReference type="InterPro" id="IPR000868">
    <property type="entry name" value="Isochorismatase-like_dom"/>
</dbReference>
<keyword evidence="4" id="KW-1185">Reference proteome</keyword>
<comment type="caution">
    <text evidence="3">The sequence shown here is derived from an EMBL/GenBank/DDBJ whole genome shotgun (WGS) entry which is preliminary data.</text>
</comment>